<dbReference type="CDD" id="cd00093">
    <property type="entry name" value="HTH_XRE"/>
    <property type="match status" value="1"/>
</dbReference>
<evidence type="ECO:0000256" key="5">
    <source>
        <dbReference type="PROSITE-ProRule" id="PRU01016"/>
    </source>
</evidence>
<keyword evidence="4" id="KW-0680">Restriction system</keyword>
<keyword evidence="2 5" id="KW-0808">Transferase</keyword>
<dbReference type="RefSeq" id="WP_229706097.1">
    <property type="nucleotide sequence ID" value="NZ_BMNP01000004.1"/>
</dbReference>
<gene>
    <name evidence="9" type="ORF">GGR02_001182</name>
</gene>
<name>A0A840DKN9_9BACL</name>
<accession>A0A840DKN9</accession>
<feature type="active site" evidence="5">
    <location>
        <position position="190"/>
    </location>
</feature>
<dbReference type="EC" id="2.1.1.37" evidence="7"/>
<protein>
    <recommendedName>
        <fullName evidence="7">Cytosine-specific methyltransferase</fullName>
        <ecNumber evidence="7">2.1.1.37</ecNumber>
    </recommendedName>
</protein>
<evidence type="ECO:0000256" key="1">
    <source>
        <dbReference type="ARBA" id="ARBA00022603"/>
    </source>
</evidence>
<dbReference type="PROSITE" id="PS00094">
    <property type="entry name" value="C5_MTASE_1"/>
    <property type="match status" value="1"/>
</dbReference>
<keyword evidence="10" id="KW-1185">Reference proteome</keyword>
<dbReference type="SUPFAM" id="SSF47413">
    <property type="entry name" value="lambda repressor-like DNA-binding domains"/>
    <property type="match status" value="1"/>
</dbReference>
<dbReference type="Pfam" id="PF00145">
    <property type="entry name" value="DNA_methylase"/>
    <property type="match status" value="1"/>
</dbReference>
<dbReference type="SMART" id="SM00530">
    <property type="entry name" value="HTH_XRE"/>
    <property type="match status" value="1"/>
</dbReference>
<keyword evidence="3 5" id="KW-0949">S-adenosyl-L-methionine</keyword>
<dbReference type="Pfam" id="PF13443">
    <property type="entry name" value="HTH_26"/>
    <property type="match status" value="1"/>
</dbReference>
<dbReference type="SUPFAM" id="SSF53335">
    <property type="entry name" value="S-adenosyl-L-methionine-dependent methyltransferases"/>
    <property type="match status" value="1"/>
</dbReference>
<dbReference type="PANTHER" id="PTHR10629:SF52">
    <property type="entry name" value="DNA (CYTOSINE-5)-METHYLTRANSFERASE 1"/>
    <property type="match status" value="1"/>
</dbReference>
<comment type="similarity">
    <text evidence="5 6">Belongs to the class I-like SAM-binding methyltransferase superfamily. C5-methyltransferase family.</text>
</comment>
<reference evidence="9 10" key="1">
    <citation type="submission" date="2020-08" db="EMBL/GenBank/DDBJ databases">
        <title>Genomic Encyclopedia of Type Strains, Phase IV (KMG-IV): sequencing the most valuable type-strain genomes for metagenomic binning, comparative biology and taxonomic classification.</title>
        <authorList>
            <person name="Goeker M."/>
        </authorList>
    </citation>
    <scope>NUCLEOTIDE SEQUENCE [LARGE SCALE GENOMIC DNA]</scope>
    <source>
        <strain evidence="9 10">DSM 17075</strain>
    </source>
</reference>
<evidence type="ECO:0000256" key="7">
    <source>
        <dbReference type="RuleBase" id="RU000417"/>
    </source>
</evidence>
<comment type="caution">
    <text evidence="9">The sequence shown here is derived from an EMBL/GenBank/DDBJ whole genome shotgun (WGS) entry which is preliminary data.</text>
</comment>
<feature type="domain" description="HTH cro/C1-type" evidence="8">
    <location>
        <begin position="20"/>
        <end position="64"/>
    </location>
</feature>
<dbReference type="Gene3D" id="3.40.50.150">
    <property type="entry name" value="Vaccinia Virus protein VP39"/>
    <property type="match status" value="1"/>
</dbReference>
<evidence type="ECO:0000256" key="2">
    <source>
        <dbReference type="ARBA" id="ARBA00022679"/>
    </source>
</evidence>
<evidence type="ECO:0000256" key="3">
    <source>
        <dbReference type="ARBA" id="ARBA00022691"/>
    </source>
</evidence>
<dbReference type="EMBL" id="JACIDE010000006">
    <property type="protein sequence ID" value="MBB4073420.1"/>
    <property type="molecule type" value="Genomic_DNA"/>
</dbReference>
<dbReference type="GO" id="GO:0032259">
    <property type="term" value="P:methylation"/>
    <property type="evidence" value="ECO:0007669"/>
    <property type="project" value="UniProtKB-KW"/>
</dbReference>
<dbReference type="PROSITE" id="PS50943">
    <property type="entry name" value="HTH_CROC1"/>
    <property type="match status" value="1"/>
</dbReference>
<evidence type="ECO:0000313" key="10">
    <source>
        <dbReference type="Proteomes" id="UP000559598"/>
    </source>
</evidence>
<dbReference type="Gene3D" id="1.10.260.40">
    <property type="entry name" value="lambda repressor-like DNA-binding domains"/>
    <property type="match status" value="1"/>
</dbReference>
<dbReference type="NCBIfam" id="TIGR00675">
    <property type="entry name" value="dcm"/>
    <property type="match status" value="1"/>
</dbReference>
<sequence length="451" mass="50992">MYSISKEKVRKYMTKSGISTQKELAEKMGISKNQLSMLLSPTFNPIKSNALKLCHTLGVDIEDIIYSEQLELDLGDIDTRTDVEIEDTVNVFHYEGSHSVEVRDIVAAKQYTAVELFAGAGGLALGLEMAGFHSLGLVEIDKYACKTLRKNRPHWNVIEKDIIEVAEHGIKNFINNCPNDIDLLSGGYPCQSFSYAGKKLGLNDARGTLFYYYAKILQELQPKMFLAENVKGLVNHDNGKTLATMLSVFEEIGYNVQWKVLNALDYDVAQKRERIFIIGIRKDLVEKYSISYRFPKPYGYTLTLRDVLQDVPPSEGAKYPEEKRKVLELVPPGGYWRDLPEEVAKQYMGKSYYSGGGRTGMARRLSWDEPCLTLTCSPAQKQTERCHPEETRPFTVREYARIQSFPDDWVFDCSMNNAYKQIGNAVPVHMAKAVGLSIVKVLNEMNKKGNA</sequence>
<evidence type="ECO:0000259" key="8">
    <source>
        <dbReference type="PROSITE" id="PS50943"/>
    </source>
</evidence>
<dbReference type="InterPro" id="IPR031303">
    <property type="entry name" value="C5_meth_CS"/>
</dbReference>
<evidence type="ECO:0000256" key="4">
    <source>
        <dbReference type="ARBA" id="ARBA00022747"/>
    </source>
</evidence>
<organism evidence="9 10">
    <name type="scientific">Anoxybacteroides voinovskiense</name>
    <dbReference type="NCBI Taxonomy" id="230470"/>
    <lineage>
        <taxon>Bacteria</taxon>
        <taxon>Bacillati</taxon>
        <taxon>Bacillota</taxon>
        <taxon>Bacilli</taxon>
        <taxon>Bacillales</taxon>
        <taxon>Anoxybacillaceae</taxon>
        <taxon>Anoxybacteroides</taxon>
    </lineage>
</organism>
<dbReference type="InterPro" id="IPR001525">
    <property type="entry name" value="C5_MeTfrase"/>
</dbReference>
<dbReference type="CDD" id="cd00315">
    <property type="entry name" value="Cyt_C5_DNA_methylase"/>
    <property type="match status" value="1"/>
</dbReference>
<dbReference type="AlphaFoldDB" id="A0A840DKN9"/>
<dbReference type="PRINTS" id="PR00105">
    <property type="entry name" value="C5METTRFRASE"/>
</dbReference>
<dbReference type="PROSITE" id="PS00095">
    <property type="entry name" value="C5_MTASE_2"/>
    <property type="match status" value="1"/>
</dbReference>
<dbReference type="Gene3D" id="3.90.120.10">
    <property type="entry name" value="DNA Methylase, subunit A, domain 2"/>
    <property type="match status" value="1"/>
</dbReference>
<dbReference type="InterPro" id="IPR029063">
    <property type="entry name" value="SAM-dependent_MTases_sf"/>
</dbReference>
<comment type="catalytic activity">
    <reaction evidence="7">
        <text>a 2'-deoxycytidine in DNA + S-adenosyl-L-methionine = a 5-methyl-2'-deoxycytidine in DNA + S-adenosyl-L-homocysteine + H(+)</text>
        <dbReference type="Rhea" id="RHEA:13681"/>
        <dbReference type="Rhea" id="RHEA-COMP:11369"/>
        <dbReference type="Rhea" id="RHEA-COMP:11370"/>
        <dbReference type="ChEBI" id="CHEBI:15378"/>
        <dbReference type="ChEBI" id="CHEBI:57856"/>
        <dbReference type="ChEBI" id="CHEBI:59789"/>
        <dbReference type="ChEBI" id="CHEBI:85452"/>
        <dbReference type="ChEBI" id="CHEBI:85454"/>
        <dbReference type="EC" id="2.1.1.37"/>
    </reaction>
</comment>
<dbReference type="GO" id="GO:0009307">
    <property type="term" value="P:DNA restriction-modification system"/>
    <property type="evidence" value="ECO:0007669"/>
    <property type="project" value="UniProtKB-KW"/>
</dbReference>
<evidence type="ECO:0000313" key="9">
    <source>
        <dbReference type="EMBL" id="MBB4073420.1"/>
    </source>
</evidence>
<dbReference type="GO" id="GO:0003677">
    <property type="term" value="F:DNA binding"/>
    <property type="evidence" value="ECO:0007669"/>
    <property type="project" value="InterPro"/>
</dbReference>
<dbReference type="PANTHER" id="PTHR10629">
    <property type="entry name" value="CYTOSINE-SPECIFIC METHYLTRANSFERASE"/>
    <property type="match status" value="1"/>
</dbReference>
<dbReference type="InterPro" id="IPR010982">
    <property type="entry name" value="Lambda_DNA-bd_dom_sf"/>
</dbReference>
<proteinExistence type="inferred from homology"/>
<dbReference type="InterPro" id="IPR018117">
    <property type="entry name" value="C5_DNA_meth_AS"/>
</dbReference>
<dbReference type="GO" id="GO:0044027">
    <property type="term" value="P:negative regulation of gene expression via chromosomal CpG island methylation"/>
    <property type="evidence" value="ECO:0007669"/>
    <property type="project" value="TreeGrafter"/>
</dbReference>
<evidence type="ECO:0000256" key="6">
    <source>
        <dbReference type="RuleBase" id="RU000416"/>
    </source>
</evidence>
<keyword evidence="1 5" id="KW-0489">Methyltransferase</keyword>
<dbReference type="InterPro" id="IPR001387">
    <property type="entry name" value="Cro/C1-type_HTH"/>
</dbReference>
<dbReference type="PROSITE" id="PS51679">
    <property type="entry name" value="SAM_MT_C5"/>
    <property type="match status" value="1"/>
</dbReference>
<dbReference type="InterPro" id="IPR050390">
    <property type="entry name" value="C5-Methyltransferase"/>
</dbReference>
<dbReference type="Proteomes" id="UP000559598">
    <property type="component" value="Unassembled WGS sequence"/>
</dbReference>
<dbReference type="GO" id="GO:0003886">
    <property type="term" value="F:DNA (cytosine-5-)-methyltransferase activity"/>
    <property type="evidence" value="ECO:0007669"/>
    <property type="project" value="UniProtKB-EC"/>
</dbReference>